<dbReference type="EMBL" id="JBEDUW010000002">
    <property type="protein sequence ID" value="KAK9945400.1"/>
    <property type="molecule type" value="Genomic_DNA"/>
</dbReference>
<dbReference type="AlphaFoldDB" id="A0AAW1YA47"/>
<gene>
    <name evidence="1" type="ORF">M0R45_010920</name>
</gene>
<name>A0AAW1YA47_RUBAR</name>
<dbReference type="PANTHER" id="PTHR35095:SF1">
    <property type="entry name" value="OS05G0143300 PROTEIN"/>
    <property type="match status" value="1"/>
</dbReference>
<organism evidence="1 2">
    <name type="scientific">Rubus argutus</name>
    <name type="common">Southern blackberry</name>
    <dbReference type="NCBI Taxonomy" id="59490"/>
    <lineage>
        <taxon>Eukaryota</taxon>
        <taxon>Viridiplantae</taxon>
        <taxon>Streptophyta</taxon>
        <taxon>Embryophyta</taxon>
        <taxon>Tracheophyta</taxon>
        <taxon>Spermatophyta</taxon>
        <taxon>Magnoliopsida</taxon>
        <taxon>eudicotyledons</taxon>
        <taxon>Gunneridae</taxon>
        <taxon>Pentapetalae</taxon>
        <taxon>rosids</taxon>
        <taxon>fabids</taxon>
        <taxon>Rosales</taxon>
        <taxon>Rosaceae</taxon>
        <taxon>Rosoideae</taxon>
        <taxon>Rosoideae incertae sedis</taxon>
        <taxon>Rubus</taxon>
    </lineage>
</organism>
<accession>A0AAW1YA47</accession>
<proteinExistence type="predicted"/>
<reference evidence="1 2" key="1">
    <citation type="journal article" date="2023" name="G3 (Bethesda)">
        <title>A chromosome-length genome assembly and annotation of blackberry (Rubus argutus, cv. 'Hillquist').</title>
        <authorList>
            <person name="Bruna T."/>
            <person name="Aryal R."/>
            <person name="Dudchenko O."/>
            <person name="Sargent D.J."/>
            <person name="Mead D."/>
            <person name="Buti M."/>
            <person name="Cavallini A."/>
            <person name="Hytonen T."/>
            <person name="Andres J."/>
            <person name="Pham M."/>
            <person name="Weisz D."/>
            <person name="Mascagni F."/>
            <person name="Usai G."/>
            <person name="Natali L."/>
            <person name="Bassil N."/>
            <person name="Fernandez G.E."/>
            <person name="Lomsadze A."/>
            <person name="Armour M."/>
            <person name="Olukolu B."/>
            <person name="Poorten T."/>
            <person name="Britton C."/>
            <person name="Davik J."/>
            <person name="Ashrafi H."/>
            <person name="Aiden E.L."/>
            <person name="Borodovsky M."/>
            <person name="Worthington M."/>
        </authorList>
    </citation>
    <scope>NUCLEOTIDE SEQUENCE [LARGE SCALE GENOMIC DNA]</scope>
    <source>
        <strain evidence="1">PI 553951</strain>
    </source>
</reference>
<comment type="caution">
    <text evidence="1">The sequence shown here is derived from an EMBL/GenBank/DDBJ whole genome shotgun (WGS) entry which is preliminary data.</text>
</comment>
<sequence length="226" mass="25332">MADNLYLMASRGCPHGLILQQKHSMGIIKSYREKLEITKLGYVKLMPQQCKEPWRSTSGLKNSVSWEKHSVLVPYFDSPEIIKTRVMAKRKNGEKVGRDRDLYARNYFHAGENLLCLMDRNKHGNLAIHSLQKSGTELPELLTQVSASIAGTGLAVLYSVLCNVACGRVPFCTSKLLMNTGVGFGLVWLSWGVNKLEGHNSPYQQEFKEVGFEGRGDIEEGGEKRE</sequence>
<dbReference type="Proteomes" id="UP001457282">
    <property type="component" value="Unassembled WGS sequence"/>
</dbReference>
<keyword evidence="2" id="KW-1185">Reference proteome</keyword>
<evidence type="ECO:0000313" key="1">
    <source>
        <dbReference type="EMBL" id="KAK9945400.1"/>
    </source>
</evidence>
<evidence type="ECO:0000313" key="2">
    <source>
        <dbReference type="Proteomes" id="UP001457282"/>
    </source>
</evidence>
<dbReference type="PANTHER" id="PTHR35095">
    <property type="entry name" value="OS05G0143300 PROTEIN"/>
    <property type="match status" value="1"/>
</dbReference>
<protein>
    <submittedName>
        <fullName evidence="1">Uncharacterized protein</fullName>
    </submittedName>
</protein>